<dbReference type="CDD" id="cd03230">
    <property type="entry name" value="ABC_DR_subfamily_A"/>
    <property type="match status" value="1"/>
</dbReference>
<dbReference type="GO" id="GO:0005524">
    <property type="term" value="F:ATP binding"/>
    <property type="evidence" value="ECO:0007669"/>
    <property type="project" value="UniProtKB-KW"/>
</dbReference>
<keyword evidence="7" id="KW-1185">Reference proteome</keyword>
<reference evidence="6 7" key="1">
    <citation type="journal article" date="2012" name="J. Bacteriol.">
        <title>Genome sequence of proteorhodopsin-containing sea ice bacterium Glaciecola punicea ACAM 611T.</title>
        <authorList>
            <person name="Qin Q.-L."/>
            <person name="Xie B.-B."/>
            <person name="Shu Y.-L."/>
            <person name="Rong J.-C."/>
            <person name="Zhao D.-L."/>
            <person name="Zhang X.-Y."/>
            <person name="Chen X.-L."/>
            <person name="Zhou B.-C."/>
            <person name="Zhanga Y.-Z."/>
        </authorList>
    </citation>
    <scope>NUCLEOTIDE SEQUENCE [LARGE SCALE GENOMIC DNA]</scope>
    <source>
        <strain evidence="6 7">ACAM 611</strain>
    </source>
</reference>
<protein>
    <recommendedName>
        <fullName evidence="5">ABC transporter domain-containing protein</fullName>
    </recommendedName>
</protein>
<dbReference type="Pfam" id="PF00005">
    <property type="entry name" value="ABC_tran"/>
    <property type="match status" value="1"/>
</dbReference>
<name>H5T7Z1_9ALTE</name>
<proteinExistence type="inferred from homology"/>
<comment type="similarity">
    <text evidence="1">Belongs to the ABC transporter superfamily.</text>
</comment>
<dbReference type="Proteomes" id="UP000053586">
    <property type="component" value="Unassembled WGS sequence"/>
</dbReference>
<dbReference type="GO" id="GO:0016887">
    <property type="term" value="F:ATP hydrolysis activity"/>
    <property type="evidence" value="ECO:0007669"/>
    <property type="project" value="InterPro"/>
</dbReference>
<organism evidence="6 7">
    <name type="scientific">Glaciecola punicea ACAM 611</name>
    <dbReference type="NCBI Taxonomy" id="1121923"/>
    <lineage>
        <taxon>Bacteria</taxon>
        <taxon>Pseudomonadati</taxon>
        <taxon>Pseudomonadota</taxon>
        <taxon>Gammaproteobacteria</taxon>
        <taxon>Alteromonadales</taxon>
        <taxon>Alteromonadaceae</taxon>
        <taxon>Glaciecola</taxon>
    </lineage>
</organism>
<dbReference type="eggNOG" id="COG1131">
    <property type="taxonomic scope" value="Bacteria"/>
</dbReference>
<feature type="domain" description="ABC transporter" evidence="5">
    <location>
        <begin position="2"/>
        <end position="234"/>
    </location>
</feature>
<evidence type="ECO:0000256" key="4">
    <source>
        <dbReference type="ARBA" id="ARBA00022840"/>
    </source>
</evidence>
<evidence type="ECO:0000256" key="2">
    <source>
        <dbReference type="ARBA" id="ARBA00022448"/>
    </source>
</evidence>
<dbReference type="OrthoDB" id="6321334at2"/>
<gene>
    <name evidence="6" type="ORF">GPUN_0265</name>
</gene>
<reference evidence="6 7" key="2">
    <citation type="journal article" date="2017" name="Antonie Van Leeuwenhoek">
        <title>Rhizobium rhizosphaerae sp. nov., a novel species isolated from rice rhizosphere.</title>
        <authorList>
            <person name="Zhao J.J."/>
            <person name="Zhang J."/>
            <person name="Zhang R.J."/>
            <person name="Zhang C.W."/>
            <person name="Yin H.Q."/>
            <person name="Zhang X.X."/>
        </authorList>
    </citation>
    <scope>NUCLEOTIDE SEQUENCE [LARGE SCALE GENOMIC DNA]</scope>
    <source>
        <strain evidence="6 7">ACAM 611</strain>
    </source>
</reference>
<evidence type="ECO:0000259" key="5">
    <source>
        <dbReference type="PROSITE" id="PS50893"/>
    </source>
</evidence>
<keyword evidence="4" id="KW-0067">ATP-binding</keyword>
<dbReference type="SMART" id="SM00382">
    <property type="entry name" value="AAA"/>
    <property type="match status" value="1"/>
</dbReference>
<dbReference type="InterPro" id="IPR003593">
    <property type="entry name" value="AAA+_ATPase"/>
</dbReference>
<evidence type="ECO:0000313" key="6">
    <source>
        <dbReference type="EMBL" id="GAB54418.1"/>
    </source>
</evidence>
<evidence type="ECO:0000256" key="1">
    <source>
        <dbReference type="ARBA" id="ARBA00005417"/>
    </source>
</evidence>
<evidence type="ECO:0000313" key="7">
    <source>
        <dbReference type="Proteomes" id="UP000053586"/>
    </source>
</evidence>
<sequence>MISVKNISRVFNQHRVVDDLSFEIRPGDVVGFLGPNGAGKSTTMKMLTGFLPVSSGSIEINGLSFTQSGREALKIKQNIGYLPEGAPAYSDMTVYQFLYFITQVRRMPRTTRQQAIGKVCEQVQLEQVLNKKIEHLSKGFKRRVGLAQALIHDPNILILDEPTDGLDPNQKYHVRQLIKNLAKDKMVIVSTHILDEVAAVCNRVIIIANGKKCFDDTPETLKKMSPLHNAVTLKLSYASDISGLLEIDGVLDMTHTPGTNYVTVFAQPGRYILGQVTSHIQYHQMPVDMVYPEEVRLDDVFRKITLESNQQEQV</sequence>
<dbReference type="PROSITE" id="PS50893">
    <property type="entry name" value="ABC_TRANSPORTER_2"/>
    <property type="match status" value="1"/>
</dbReference>
<dbReference type="STRING" id="56804.BAE46_10395"/>
<dbReference type="SUPFAM" id="SSF52540">
    <property type="entry name" value="P-loop containing nucleoside triphosphate hydrolases"/>
    <property type="match status" value="1"/>
</dbReference>
<dbReference type="PANTHER" id="PTHR43335">
    <property type="entry name" value="ABC TRANSPORTER, ATP-BINDING PROTEIN"/>
    <property type="match status" value="1"/>
</dbReference>
<dbReference type="EMBL" id="BAET01000004">
    <property type="protein sequence ID" value="GAB54418.1"/>
    <property type="molecule type" value="Genomic_DNA"/>
</dbReference>
<comment type="caution">
    <text evidence="6">The sequence shown here is derived from an EMBL/GenBank/DDBJ whole genome shotgun (WGS) entry which is preliminary data.</text>
</comment>
<evidence type="ECO:0000256" key="3">
    <source>
        <dbReference type="ARBA" id="ARBA00022741"/>
    </source>
</evidence>
<dbReference type="RefSeq" id="WP_006002639.1">
    <property type="nucleotide sequence ID" value="NZ_BAET01000004.1"/>
</dbReference>
<keyword evidence="2" id="KW-0813">Transport</keyword>
<keyword evidence="3" id="KW-0547">Nucleotide-binding</keyword>
<dbReference type="Gene3D" id="3.40.50.300">
    <property type="entry name" value="P-loop containing nucleotide triphosphate hydrolases"/>
    <property type="match status" value="1"/>
</dbReference>
<accession>H5T7Z1</accession>
<dbReference type="InterPro" id="IPR027417">
    <property type="entry name" value="P-loop_NTPase"/>
</dbReference>
<dbReference type="InterPro" id="IPR003439">
    <property type="entry name" value="ABC_transporter-like_ATP-bd"/>
</dbReference>
<dbReference type="AlphaFoldDB" id="H5T7Z1"/>